<sequence length="150" mass="16835">MNLKKGMLLGSVLGGTAAFVAYKLLDEAKQREIKEWILDATEDAKDRALDYVYYANDTAEDLKDLASDKMDDARGSVHKVNESLSDKLSDLQEAVNSLKSDVEEHPAPKNELDDLAKEKESDDIVIDPDDAFSDQDRAETIYPVHEHHEK</sequence>
<evidence type="ECO:0000313" key="2">
    <source>
        <dbReference type="EMBL" id="KID41540.1"/>
    </source>
</evidence>
<dbReference type="PATRIC" id="fig|1614.10.peg.303"/>
<reference evidence="3 5" key="2">
    <citation type="submission" date="2019-10" db="EMBL/GenBank/DDBJ databases">
        <title>Genome sequencing of Lactobacillus fructivorans.</title>
        <authorList>
            <person name="Kim K."/>
        </authorList>
    </citation>
    <scope>NUCLEOTIDE SEQUENCE [LARGE SCALE GENOMIC DNA]</scope>
    <source>
        <strain evidence="3 5">LF543</strain>
    </source>
</reference>
<feature type="compositionally biased region" description="Acidic residues" evidence="1">
    <location>
        <begin position="123"/>
        <end position="133"/>
    </location>
</feature>
<dbReference type="AlphaFoldDB" id="A0A0C1LXM5"/>
<evidence type="ECO:0008006" key="6">
    <source>
        <dbReference type="Google" id="ProtNLM"/>
    </source>
</evidence>
<dbReference type="EMBL" id="CP045562">
    <property type="protein sequence ID" value="QFX92855.1"/>
    <property type="molecule type" value="Genomic_DNA"/>
</dbReference>
<dbReference type="OrthoDB" id="2329788at2"/>
<accession>A0A0C1LXM5</accession>
<evidence type="ECO:0000313" key="5">
    <source>
        <dbReference type="Proteomes" id="UP000327194"/>
    </source>
</evidence>
<proteinExistence type="predicted"/>
<reference evidence="2 4" key="1">
    <citation type="submission" date="2014-06" db="EMBL/GenBank/DDBJ databases">
        <title>Functional and comparative genomic analyses of the Drosophila gut microbiota identify candidate symbiosis factors.</title>
        <authorList>
            <person name="Newell P.D."/>
            <person name="Chaston J.M."/>
            <person name="Douglas A.E."/>
        </authorList>
    </citation>
    <scope>NUCLEOTIDE SEQUENCE [LARGE SCALE GENOMIC DNA]</scope>
    <source>
        <strain evidence="2 4">DmCS_002</strain>
    </source>
</reference>
<dbReference type="RefSeq" id="WP_010022025.1">
    <property type="nucleotide sequence ID" value="NZ_AZDS01000003.1"/>
</dbReference>
<keyword evidence="4" id="KW-1185">Reference proteome</keyword>
<dbReference type="KEGG" id="lfv:LF543_04555"/>
<dbReference type="STRING" id="1614.IV37_GL000879"/>
<organism evidence="2 4">
    <name type="scientific">Fructilactobacillus fructivorans</name>
    <dbReference type="NCBI Taxonomy" id="1614"/>
    <lineage>
        <taxon>Bacteria</taxon>
        <taxon>Bacillati</taxon>
        <taxon>Bacillota</taxon>
        <taxon>Bacilli</taxon>
        <taxon>Lactobacillales</taxon>
        <taxon>Lactobacillaceae</taxon>
        <taxon>Fructilactobacillus</taxon>
    </lineage>
</organism>
<gene>
    <name evidence="3" type="ORF">LF543_04555</name>
    <name evidence="2" type="ORF">LfDm3_0782</name>
</gene>
<name>A0A0C1LXM5_9LACO</name>
<dbReference type="Proteomes" id="UP000031397">
    <property type="component" value="Unassembled WGS sequence"/>
</dbReference>
<dbReference type="Proteomes" id="UP000327194">
    <property type="component" value="Chromosome"/>
</dbReference>
<protein>
    <recommendedName>
        <fullName evidence="6">YtxH domain-containing protein</fullName>
    </recommendedName>
</protein>
<feature type="region of interest" description="Disordered" evidence="1">
    <location>
        <begin position="97"/>
        <end position="150"/>
    </location>
</feature>
<feature type="compositionally biased region" description="Basic and acidic residues" evidence="1">
    <location>
        <begin position="100"/>
        <end position="122"/>
    </location>
</feature>
<evidence type="ECO:0000313" key="4">
    <source>
        <dbReference type="Proteomes" id="UP000031397"/>
    </source>
</evidence>
<evidence type="ECO:0000313" key="3">
    <source>
        <dbReference type="EMBL" id="QFX92855.1"/>
    </source>
</evidence>
<evidence type="ECO:0000256" key="1">
    <source>
        <dbReference type="SAM" id="MobiDB-lite"/>
    </source>
</evidence>
<feature type="compositionally biased region" description="Basic and acidic residues" evidence="1">
    <location>
        <begin position="134"/>
        <end position="150"/>
    </location>
</feature>
<dbReference type="GeneID" id="74914012"/>
<dbReference type="EMBL" id="JOJZ01000019">
    <property type="protein sequence ID" value="KID41540.1"/>
    <property type="molecule type" value="Genomic_DNA"/>
</dbReference>